<proteinExistence type="predicted"/>
<dbReference type="PANTHER" id="PTHR37036">
    <property type="match status" value="1"/>
</dbReference>
<dbReference type="PANTHER" id="PTHR37036:SF2">
    <property type="entry name" value="DUF1861 FAMILY PROTEIN"/>
    <property type="match status" value="1"/>
</dbReference>
<dbReference type="KEGG" id="gmc:GY4MC1_3642"/>
<dbReference type="Gene3D" id="2.115.10.20">
    <property type="entry name" value="Glycosyl hydrolase domain, family 43"/>
    <property type="match status" value="1"/>
</dbReference>
<organism evidence="1">
    <name type="scientific">Geobacillus sp. (strain Y4.1MC1)</name>
    <dbReference type="NCBI Taxonomy" id="581103"/>
    <lineage>
        <taxon>Bacteria</taxon>
        <taxon>Bacillati</taxon>
        <taxon>Bacillota</taxon>
        <taxon>Bacilli</taxon>
        <taxon>Bacillales</taxon>
        <taxon>Anoxybacillaceae</taxon>
        <taxon>Geobacillus</taxon>
    </lineage>
</organism>
<dbReference type="EMBL" id="CP002293">
    <property type="protein sequence ID" value="ADP76276.1"/>
    <property type="molecule type" value="Genomic_DNA"/>
</dbReference>
<dbReference type="AlphaFoldDB" id="A0A7U3YID1"/>
<dbReference type="InterPro" id="IPR023296">
    <property type="entry name" value="Glyco_hydro_beta-prop_sf"/>
</dbReference>
<reference evidence="1" key="1">
    <citation type="submission" date="2010-10" db="EMBL/GenBank/DDBJ databases">
        <title>Complete sequence of chromosome of Geobacillus sp. Y4.1MC1.</title>
        <authorList>
            <consortium name="US DOE Joint Genome Institute"/>
            <person name="Lucas S."/>
            <person name="Copeland A."/>
            <person name="Lapidus A."/>
            <person name="Cheng J.-F."/>
            <person name="Bruce D."/>
            <person name="Goodwin L."/>
            <person name="Pitluck S."/>
            <person name="Chertkov O."/>
            <person name="Zhang X."/>
            <person name="Detter J.C."/>
            <person name="Han C."/>
            <person name="Tapia R."/>
            <person name="Land M."/>
            <person name="Hauser L."/>
            <person name="Jeffries C."/>
            <person name="Kyrpides N."/>
            <person name="Ivanova N."/>
            <person name="Ovchinnikova G."/>
            <person name="Brumm P."/>
            <person name="Mead D."/>
            <person name="Woyke T."/>
        </authorList>
    </citation>
    <scope>NUCLEOTIDE SEQUENCE [LARGE SCALE GENOMIC DNA]</scope>
    <source>
        <strain evidence="1">Y4.1MC1</strain>
    </source>
</reference>
<accession>A0A7U3YID1</accession>
<evidence type="ECO:0008006" key="2">
    <source>
        <dbReference type="Google" id="ProtNLM"/>
    </source>
</evidence>
<dbReference type="Pfam" id="PF08950">
    <property type="entry name" value="DUF1861"/>
    <property type="match status" value="1"/>
</dbReference>
<dbReference type="SUPFAM" id="SSF75005">
    <property type="entry name" value="Arabinanase/levansucrase/invertase"/>
    <property type="match status" value="1"/>
</dbReference>
<name>A0A7U3YID1_GEOS0</name>
<protein>
    <recommendedName>
        <fullName evidence="2">DUF1861 domain-containing protein</fullName>
    </recommendedName>
</protein>
<evidence type="ECO:0000313" key="1">
    <source>
        <dbReference type="EMBL" id="ADP76276.1"/>
    </source>
</evidence>
<dbReference type="InterPro" id="IPR015045">
    <property type="entry name" value="MPT-1-like_LmxM"/>
</dbReference>
<gene>
    <name evidence="1" type="ORF">GY4MC1_3642</name>
</gene>
<sequence length="323" mass="35814">MKLKKTHAKPCAVLLKELENAPQPFNPEKLIFKGVGDRDVYNISAPFEDKGELVIAGRVEPRDSEHSEVYFFVNRNGEWIPREGAPVFPLQDPFFTKIDGELIFGGVQTFQHPTIEGSTGWRTVFYRGASIDDLKEFAKGPDGMKDVRLIGLKDGSIGVLTRPQGEKGGRGKIGFIRIPSLDHFTHEAIDKAQVLEGQFSDEEWGGANELHLLSNGLIGVLGHIACFDEKGNRHYYPMVFVLNPDTMEFSDIELIATRSHFLEGASKRPDLVDVVFSGGLVRKGDGTADLYAGISDAEAQKITIIDPFIKYEKEECVDTEKSG</sequence>